<protein>
    <recommendedName>
        <fullName evidence="3">SAC domain-containing protein</fullName>
    </recommendedName>
</protein>
<dbReference type="GeneID" id="28973186"/>
<evidence type="ECO:0000313" key="4">
    <source>
        <dbReference type="EMBL" id="KPV76011.1"/>
    </source>
</evidence>
<dbReference type="InterPro" id="IPR022158">
    <property type="entry name" value="Inositol_phosphatase"/>
</dbReference>
<dbReference type="Pfam" id="PF12456">
    <property type="entry name" value="hSac2"/>
    <property type="match status" value="1"/>
</dbReference>
<organism evidence="4 5">
    <name type="scientific">Rhodotorula graminis (strain WP1)</name>
    <dbReference type="NCBI Taxonomy" id="578459"/>
    <lineage>
        <taxon>Eukaryota</taxon>
        <taxon>Fungi</taxon>
        <taxon>Dikarya</taxon>
        <taxon>Basidiomycota</taxon>
        <taxon>Pucciniomycotina</taxon>
        <taxon>Microbotryomycetes</taxon>
        <taxon>Sporidiobolales</taxon>
        <taxon>Sporidiobolaceae</taxon>
        <taxon>Rhodotorula</taxon>
    </lineage>
</organism>
<dbReference type="InterPro" id="IPR002013">
    <property type="entry name" value="SAC_dom"/>
</dbReference>
<dbReference type="EMBL" id="KQ474077">
    <property type="protein sequence ID" value="KPV76011.1"/>
    <property type="molecule type" value="Genomic_DNA"/>
</dbReference>
<dbReference type="GO" id="GO:0046856">
    <property type="term" value="P:phosphatidylinositol dephosphorylation"/>
    <property type="evidence" value="ECO:0007669"/>
    <property type="project" value="TreeGrafter"/>
</dbReference>
<feature type="region of interest" description="Disordered" evidence="1">
    <location>
        <begin position="493"/>
        <end position="516"/>
    </location>
</feature>
<dbReference type="STRING" id="578459.A0A194S9D7"/>
<reference evidence="4 5" key="1">
    <citation type="journal article" date="2015" name="Front. Microbiol.">
        <title>Genome sequence of the plant growth promoting endophytic yeast Rhodotorula graminis WP1.</title>
        <authorList>
            <person name="Firrincieli A."/>
            <person name="Otillar R."/>
            <person name="Salamov A."/>
            <person name="Schmutz J."/>
            <person name="Khan Z."/>
            <person name="Redman R.S."/>
            <person name="Fleck N.D."/>
            <person name="Lindquist E."/>
            <person name="Grigoriev I.V."/>
            <person name="Doty S.L."/>
        </authorList>
    </citation>
    <scope>NUCLEOTIDE SEQUENCE [LARGE SCALE GENOMIC DNA]</scope>
    <source>
        <strain evidence="4 5">WP1</strain>
    </source>
</reference>
<dbReference type="Proteomes" id="UP000053890">
    <property type="component" value="Unassembled WGS sequence"/>
</dbReference>
<dbReference type="OrthoDB" id="405996at2759"/>
<dbReference type="PANTHER" id="PTHR45662:SF7">
    <property type="entry name" value="SACI DOMAIN PROTEIN (AFU_ORTHOLOGUE AFUA_1G15890)"/>
    <property type="match status" value="1"/>
</dbReference>
<feature type="signal peptide" evidence="2">
    <location>
        <begin position="1"/>
        <end position="23"/>
    </location>
</feature>
<dbReference type="GO" id="GO:0005783">
    <property type="term" value="C:endoplasmic reticulum"/>
    <property type="evidence" value="ECO:0007669"/>
    <property type="project" value="TreeGrafter"/>
</dbReference>
<sequence length="585" mass="64876">MTPFVQAGLHSFILVLMQGFCEEITVPLPIQPYRTLSGREPDPASPASIDLDLIIISRRSTERPGLRYQRRGIDDAGHVANSRDRQRRMRTRCARSLTCASLAVPALHLFWSQSPYALKPPPVLERTKEESRAAMRRHFDDLVERYGPVTVIQLAETDGKEGVVVKAYREGVASLGLKDVRYLDWDFHKATRGFHYENLSQLIDLVSDDLENFSTFWATPSTVYSTQRGINRNNCVDNIDRTGVSQAAVSRWVLRRHLVHLGLTSGEEAGMHDDLDLAFNTLWADNGDAISREYTGSSALKGDFTRTGVRNWRGAVNDANNSMVRLVQGTVADFFKQAALDYMLGVNVRAFEEFSARLETSDPSEILRLGKIRQEAIDTSCREVLPEGEVKVDAWTLLSPSPGDSIVRPPARRGKYEEKVVILSSRAVHVVSYEYTLQKVSSAVRIPLGSIKGVQTGAYILSSLDAAARDPTENYGFLLRFADEDATEQMRTYSLRTTPTRKSSSASSSSSGGRSNLKPLKLAAADKSSPSSASSASPLETHFFAFKALRRDAIQEKDIISVAESRASTSIVDKLTHSLARTIWA</sequence>
<evidence type="ECO:0000313" key="5">
    <source>
        <dbReference type="Proteomes" id="UP000053890"/>
    </source>
</evidence>
<dbReference type="PROSITE" id="PS50275">
    <property type="entry name" value="SAC"/>
    <property type="match status" value="1"/>
</dbReference>
<dbReference type="GO" id="GO:0043812">
    <property type="term" value="F:phosphatidylinositol-4-phosphate phosphatase activity"/>
    <property type="evidence" value="ECO:0007669"/>
    <property type="project" value="TreeGrafter"/>
</dbReference>
<feature type="chain" id="PRO_5008265548" description="SAC domain-containing protein" evidence="2">
    <location>
        <begin position="24"/>
        <end position="585"/>
    </location>
</feature>
<dbReference type="RefSeq" id="XP_018272060.1">
    <property type="nucleotide sequence ID" value="XM_018412737.1"/>
</dbReference>
<keyword evidence="5" id="KW-1185">Reference proteome</keyword>
<evidence type="ECO:0000256" key="2">
    <source>
        <dbReference type="SAM" id="SignalP"/>
    </source>
</evidence>
<keyword evidence="2" id="KW-0732">Signal</keyword>
<gene>
    <name evidence="4" type="ORF">RHOBADRAFT_26237</name>
</gene>
<evidence type="ECO:0000259" key="3">
    <source>
        <dbReference type="PROSITE" id="PS50275"/>
    </source>
</evidence>
<dbReference type="OMA" id="FCEEITV"/>
<dbReference type="Pfam" id="PF02383">
    <property type="entry name" value="Syja_N"/>
    <property type="match status" value="1"/>
</dbReference>
<dbReference type="PANTHER" id="PTHR45662">
    <property type="entry name" value="PHOSPHATIDYLINOSITIDE PHOSPHATASE SAC1"/>
    <property type="match status" value="1"/>
</dbReference>
<dbReference type="AlphaFoldDB" id="A0A194S9D7"/>
<feature type="domain" description="SAC" evidence="3">
    <location>
        <begin position="1"/>
        <end position="296"/>
    </location>
</feature>
<feature type="compositionally biased region" description="Low complexity" evidence="1">
    <location>
        <begin position="503"/>
        <end position="515"/>
    </location>
</feature>
<proteinExistence type="predicted"/>
<feature type="compositionally biased region" description="Polar residues" evidence="1">
    <location>
        <begin position="493"/>
        <end position="502"/>
    </location>
</feature>
<evidence type="ECO:0000256" key="1">
    <source>
        <dbReference type="SAM" id="MobiDB-lite"/>
    </source>
</evidence>
<name>A0A194S9D7_RHOGW</name>
<accession>A0A194S9D7</accession>